<feature type="compositionally biased region" description="Polar residues" evidence="1">
    <location>
        <begin position="27"/>
        <end position="39"/>
    </location>
</feature>
<evidence type="ECO:0000313" key="3">
    <source>
        <dbReference type="Proteomes" id="UP001474421"/>
    </source>
</evidence>
<feature type="region of interest" description="Disordered" evidence="1">
    <location>
        <begin position="23"/>
        <end position="49"/>
    </location>
</feature>
<dbReference type="Proteomes" id="UP001474421">
    <property type="component" value="Unassembled WGS sequence"/>
</dbReference>
<gene>
    <name evidence="2" type="ORF">NXF25_019873</name>
</gene>
<name>A0AAW1B359_CROAD</name>
<accession>A0AAW1B359</accession>
<organism evidence="2 3">
    <name type="scientific">Crotalus adamanteus</name>
    <name type="common">Eastern diamondback rattlesnake</name>
    <dbReference type="NCBI Taxonomy" id="8729"/>
    <lineage>
        <taxon>Eukaryota</taxon>
        <taxon>Metazoa</taxon>
        <taxon>Chordata</taxon>
        <taxon>Craniata</taxon>
        <taxon>Vertebrata</taxon>
        <taxon>Euteleostomi</taxon>
        <taxon>Lepidosauria</taxon>
        <taxon>Squamata</taxon>
        <taxon>Bifurcata</taxon>
        <taxon>Unidentata</taxon>
        <taxon>Episquamata</taxon>
        <taxon>Toxicofera</taxon>
        <taxon>Serpentes</taxon>
        <taxon>Colubroidea</taxon>
        <taxon>Viperidae</taxon>
        <taxon>Crotalinae</taxon>
        <taxon>Crotalus</taxon>
    </lineage>
</organism>
<keyword evidence="3" id="KW-1185">Reference proteome</keyword>
<evidence type="ECO:0000313" key="2">
    <source>
        <dbReference type="EMBL" id="KAK9396512.1"/>
    </source>
</evidence>
<proteinExistence type="predicted"/>
<sequence length="49" mass="5694">MTQLLHVFLTKDELMKLFEKNRRDSPASHNTHTWANSPCQDCLASQPPR</sequence>
<dbReference type="AlphaFoldDB" id="A0AAW1B359"/>
<protein>
    <submittedName>
        <fullName evidence="2">Uncharacterized protein</fullName>
    </submittedName>
</protein>
<evidence type="ECO:0000256" key="1">
    <source>
        <dbReference type="SAM" id="MobiDB-lite"/>
    </source>
</evidence>
<dbReference type="EMBL" id="JAOTOJ010000008">
    <property type="protein sequence ID" value="KAK9396512.1"/>
    <property type="molecule type" value="Genomic_DNA"/>
</dbReference>
<reference evidence="2 3" key="1">
    <citation type="journal article" date="2024" name="Proc. Natl. Acad. Sci. U.S.A.">
        <title>The genetic regulatory architecture and epigenomic basis for age-related changes in rattlesnake venom.</title>
        <authorList>
            <person name="Hogan M.P."/>
            <person name="Holding M.L."/>
            <person name="Nystrom G.S."/>
            <person name="Colston T.J."/>
            <person name="Bartlett D.A."/>
            <person name="Mason A.J."/>
            <person name="Ellsworth S.A."/>
            <person name="Rautsaw R.M."/>
            <person name="Lawrence K.C."/>
            <person name="Strickland J.L."/>
            <person name="He B."/>
            <person name="Fraser P."/>
            <person name="Margres M.J."/>
            <person name="Gilbert D.M."/>
            <person name="Gibbs H.L."/>
            <person name="Parkinson C.L."/>
            <person name="Rokyta D.R."/>
        </authorList>
    </citation>
    <scope>NUCLEOTIDE SEQUENCE [LARGE SCALE GENOMIC DNA]</scope>
    <source>
        <strain evidence="2">DRR0105</strain>
    </source>
</reference>
<comment type="caution">
    <text evidence="2">The sequence shown here is derived from an EMBL/GenBank/DDBJ whole genome shotgun (WGS) entry which is preliminary data.</text>
</comment>